<name>A0ABN3DZF5_9MICO</name>
<dbReference type="Proteomes" id="UP001500929">
    <property type="component" value="Unassembled WGS sequence"/>
</dbReference>
<dbReference type="InterPro" id="IPR008183">
    <property type="entry name" value="Aldose_1/G6P_1-epimerase"/>
</dbReference>
<dbReference type="EMBL" id="BAAAQY010000011">
    <property type="protein sequence ID" value="GAA2244937.1"/>
    <property type="molecule type" value="Genomic_DNA"/>
</dbReference>
<sequence>MPAVRPLSGARIDLESGPYRASVASIGASLRVLQHDGRDLVVPYGVDEQRPAYRGATLAPWPNRVTDGRYVFGGETAQLPLTEPERGNALHGLVAWLDFEVAERTVDRVALRATVESQAGYPHRLELTVEYRLDDAGLHQSVTALNTGDDPAPFGTGPHPYLVAGPGTVDDWTLELPASEVLTVTPERLIPIGLSDVAVEDGGAFDFRSPRLIADTFIDHAFTSLTRDAEGVATVTVTSPAGTGVAMTFGPECRWVQVHTADASARSGLAVEPMTCPPDAFNSGLDLIVLAPGASATASWSIAAL</sequence>
<dbReference type="CDD" id="cd09022">
    <property type="entry name" value="Aldose_epim_Ec_YihR"/>
    <property type="match status" value="1"/>
</dbReference>
<reference evidence="1 2" key="1">
    <citation type="journal article" date="2019" name="Int. J. Syst. Evol. Microbiol.">
        <title>The Global Catalogue of Microorganisms (GCM) 10K type strain sequencing project: providing services to taxonomists for standard genome sequencing and annotation.</title>
        <authorList>
            <consortium name="The Broad Institute Genomics Platform"/>
            <consortium name="The Broad Institute Genome Sequencing Center for Infectious Disease"/>
            <person name="Wu L."/>
            <person name="Ma J."/>
        </authorList>
    </citation>
    <scope>NUCLEOTIDE SEQUENCE [LARGE SCALE GENOMIC DNA]</scope>
    <source>
        <strain evidence="1 2">JCM 16117</strain>
    </source>
</reference>
<organism evidence="1 2">
    <name type="scientific">Herbiconiux moechotypicola</name>
    <dbReference type="NCBI Taxonomy" id="637393"/>
    <lineage>
        <taxon>Bacteria</taxon>
        <taxon>Bacillati</taxon>
        <taxon>Actinomycetota</taxon>
        <taxon>Actinomycetes</taxon>
        <taxon>Micrococcales</taxon>
        <taxon>Microbacteriaceae</taxon>
        <taxon>Herbiconiux</taxon>
    </lineage>
</organism>
<dbReference type="Pfam" id="PF01263">
    <property type="entry name" value="Aldose_epim"/>
    <property type="match status" value="1"/>
</dbReference>
<dbReference type="PANTHER" id="PTHR10091">
    <property type="entry name" value="ALDOSE-1-EPIMERASE"/>
    <property type="match status" value="1"/>
</dbReference>
<keyword evidence="2" id="KW-1185">Reference proteome</keyword>
<proteinExistence type="predicted"/>
<evidence type="ECO:0000313" key="1">
    <source>
        <dbReference type="EMBL" id="GAA2244937.1"/>
    </source>
</evidence>
<dbReference type="InterPro" id="IPR014718">
    <property type="entry name" value="GH-type_carb-bd"/>
</dbReference>
<accession>A0ABN3DZF5</accession>
<gene>
    <name evidence="1" type="ORF">GCM10009851_32740</name>
</gene>
<dbReference type="Gene3D" id="2.70.98.10">
    <property type="match status" value="1"/>
</dbReference>
<protein>
    <submittedName>
        <fullName evidence="1">Aldose 1-epimerase family protein</fullName>
    </submittedName>
</protein>
<dbReference type="InterPro" id="IPR037480">
    <property type="entry name" value="YihR-like"/>
</dbReference>
<dbReference type="PANTHER" id="PTHR10091:SF0">
    <property type="entry name" value="GALACTOSE MUTAROTASE"/>
    <property type="match status" value="1"/>
</dbReference>
<evidence type="ECO:0000313" key="2">
    <source>
        <dbReference type="Proteomes" id="UP001500929"/>
    </source>
</evidence>
<dbReference type="SUPFAM" id="SSF74650">
    <property type="entry name" value="Galactose mutarotase-like"/>
    <property type="match status" value="1"/>
</dbReference>
<dbReference type="RefSeq" id="WP_259480661.1">
    <property type="nucleotide sequence ID" value="NZ_BAAAQY010000011.1"/>
</dbReference>
<dbReference type="InterPro" id="IPR011013">
    <property type="entry name" value="Gal_mutarotase_sf_dom"/>
</dbReference>
<comment type="caution">
    <text evidence="1">The sequence shown here is derived from an EMBL/GenBank/DDBJ whole genome shotgun (WGS) entry which is preliminary data.</text>
</comment>